<sequence>MATEITVTTWPFINDKDGEEKFENIPHMREELVDSIESLLKKLMREAVDKNQAPDYQTFFEYTDTGIPHAHVLVYGFSPDELMDEEEIAQYMYYQRRHCKEVSVRGVHVGEAGRWRYDDTDVPVRAYLLKGLRTLLDVAEGKKDMGRDAFSSSAGKMVPWKLALYMEMESRFSTNSQRLNSPIEEPKFEFIEYPETSILDVAECERDSESGRRNLAAQSPLDAVDRPASGLGRIHRAVVATLPVTLIVLISWLWGLIDRIE</sequence>
<accession>A0ABD5P6K8</accession>
<keyword evidence="3" id="KW-1185">Reference proteome</keyword>
<comment type="caution">
    <text evidence="2">The sequence shown here is derived from an EMBL/GenBank/DDBJ whole genome shotgun (WGS) entry which is preliminary data.</text>
</comment>
<reference evidence="2 3" key="1">
    <citation type="journal article" date="2019" name="Int. J. Syst. Evol. Microbiol.">
        <title>The Global Catalogue of Microorganisms (GCM) 10K type strain sequencing project: providing services to taxonomists for standard genome sequencing and annotation.</title>
        <authorList>
            <consortium name="The Broad Institute Genomics Platform"/>
            <consortium name="The Broad Institute Genome Sequencing Center for Infectious Disease"/>
            <person name="Wu L."/>
            <person name="Ma J."/>
        </authorList>
    </citation>
    <scope>NUCLEOTIDE SEQUENCE [LARGE SCALE GENOMIC DNA]</scope>
    <source>
        <strain evidence="2 3">CGMCC 1.12553</strain>
    </source>
</reference>
<evidence type="ECO:0000313" key="2">
    <source>
        <dbReference type="EMBL" id="MFC4356540.1"/>
    </source>
</evidence>
<dbReference type="AlphaFoldDB" id="A0ABD5P6K8"/>
<keyword evidence="1" id="KW-0812">Transmembrane</keyword>
<keyword evidence="1" id="KW-0472">Membrane</keyword>
<gene>
    <name evidence="2" type="ORF">ACFO0N_01095</name>
</gene>
<evidence type="ECO:0000256" key="1">
    <source>
        <dbReference type="SAM" id="Phobius"/>
    </source>
</evidence>
<feature type="transmembrane region" description="Helical" evidence="1">
    <location>
        <begin position="237"/>
        <end position="257"/>
    </location>
</feature>
<organism evidence="2 3">
    <name type="scientific">Halobium salinum</name>
    <dbReference type="NCBI Taxonomy" id="1364940"/>
    <lineage>
        <taxon>Archaea</taxon>
        <taxon>Methanobacteriati</taxon>
        <taxon>Methanobacteriota</taxon>
        <taxon>Stenosarchaea group</taxon>
        <taxon>Halobacteria</taxon>
        <taxon>Halobacteriales</taxon>
        <taxon>Haloferacaceae</taxon>
        <taxon>Halobium</taxon>
    </lineage>
</organism>
<proteinExistence type="predicted"/>
<keyword evidence="1" id="KW-1133">Transmembrane helix</keyword>
<evidence type="ECO:0000313" key="3">
    <source>
        <dbReference type="Proteomes" id="UP001595921"/>
    </source>
</evidence>
<dbReference type="Proteomes" id="UP001595921">
    <property type="component" value="Unassembled WGS sequence"/>
</dbReference>
<name>A0ABD5P6K8_9EURY</name>
<dbReference type="EMBL" id="JBHSDS010000002">
    <property type="protein sequence ID" value="MFC4356540.1"/>
    <property type="molecule type" value="Genomic_DNA"/>
</dbReference>
<protein>
    <submittedName>
        <fullName evidence="2">Uncharacterized protein</fullName>
    </submittedName>
</protein>